<evidence type="ECO:0000313" key="2">
    <source>
        <dbReference type="EMBL" id="SDH99036.1"/>
    </source>
</evidence>
<dbReference type="RefSeq" id="WP_090689521.1">
    <property type="nucleotide sequence ID" value="NZ_CADERL010000024.1"/>
</dbReference>
<dbReference type="OrthoDB" id="9133281at2"/>
<evidence type="ECO:0000313" key="3">
    <source>
        <dbReference type="Proteomes" id="UP000199706"/>
    </source>
</evidence>
<proteinExistence type="predicted"/>
<feature type="compositionally biased region" description="Basic and acidic residues" evidence="1">
    <location>
        <begin position="52"/>
        <end position="73"/>
    </location>
</feature>
<dbReference type="EMBL" id="FNCJ01000015">
    <property type="protein sequence ID" value="SDH99036.1"/>
    <property type="molecule type" value="Genomic_DNA"/>
</dbReference>
<organism evidence="2 3">
    <name type="scientific">Paraburkholderia phenazinium</name>
    <dbReference type="NCBI Taxonomy" id="60549"/>
    <lineage>
        <taxon>Bacteria</taxon>
        <taxon>Pseudomonadati</taxon>
        <taxon>Pseudomonadota</taxon>
        <taxon>Betaproteobacteria</taxon>
        <taxon>Burkholderiales</taxon>
        <taxon>Burkholderiaceae</taxon>
        <taxon>Paraburkholderia</taxon>
    </lineage>
</organism>
<reference evidence="2 3" key="1">
    <citation type="submission" date="2016-10" db="EMBL/GenBank/DDBJ databases">
        <authorList>
            <person name="de Groot N.N."/>
        </authorList>
    </citation>
    <scope>NUCLEOTIDE SEQUENCE [LARGE SCALE GENOMIC DNA]</scope>
    <source>
        <strain evidence="2 3">LMG 2247</strain>
    </source>
</reference>
<accession>A0A1G8GXA0</accession>
<sequence>MTHPRITDLTLHVFEQEGGWHWALTTERLRGAGKKVVAYSEEVFSSQAQARADGERAEGQWERDGGLRRSELA</sequence>
<feature type="region of interest" description="Disordered" evidence="1">
    <location>
        <begin position="47"/>
        <end position="73"/>
    </location>
</feature>
<protein>
    <submittedName>
        <fullName evidence="2">Uncharacterized protein</fullName>
    </submittedName>
</protein>
<evidence type="ECO:0000256" key="1">
    <source>
        <dbReference type="SAM" id="MobiDB-lite"/>
    </source>
</evidence>
<gene>
    <name evidence="2" type="ORF">SAMN05216466_115187</name>
</gene>
<dbReference type="AlphaFoldDB" id="A0A1G8GXA0"/>
<name>A0A1G8GXA0_9BURK</name>
<dbReference type="Proteomes" id="UP000199706">
    <property type="component" value="Unassembled WGS sequence"/>
</dbReference>